<dbReference type="EMBL" id="BAPF01000029">
    <property type="protein sequence ID" value="GBQ80179.1"/>
    <property type="molecule type" value="Genomic_DNA"/>
</dbReference>
<evidence type="ECO:0000313" key="2">
    <source>
        <dbReference type="EMBL" id="GBQ80179.1"/>
    </source>
</evidence>
<dbReference type="GeneID" id="29558675"/>
<proteinExistence type="predicted"/>
<dbReference type="Gene3D" id="3.30.70.1240">
    <property type="entry name" value="DOPA-like domains"/>
    <property type="match status" value="1"/>
</dbReference>
<dbReference type="PROSITE" id="PS51318">
    <property type="entry name" value="TAT"/>
    <property type="match status" value="1"/>
</dbReference>
<evidence type="ECO:0000256" key="1">
    <source>
        <dbReference type="SAM" id="MobiDB-lite"/>
    </source>
</evidence>
<dbReference type="RefSeq" id="WP_061506961.1">
    <property type="nucleotide sequence ID" value="NZ_BAPF01000029.1"/>
</dbReference>
<comment type="caution">
    <text evidence="2">The sequence shown here is derived from an EMBL/GenBank/DDBJ whole genome shotgun (WGS) entry which is preliminary data.</text>
</comment>
<dbReference type="Proteomes" id="UP001065047">
    <property type="component" value="Unassembled WGS sequence"/>
</dbReference>
<name>A0ABQ0PT06_9PROT</name>
<feature type="compositionally biased region" description="Polar residues" evidence="1">
    <location>
        <begin position="1"/>
        <end position="14"/>
    </location>
</feature>
<accession>A0ABQ0PT06</accession>
<protein>
    <recommendedName>
        <fullName evidence="4">Aromatic ring-cleaving dioxygenase</fullName>
    </recommendedName>
</protein>
<keyword evidence="3" id="KW-1185">Reference proteome</keyword>
<feature type="region of interest" description="Disordered" evidence="1">
    <location>
        <begin position="63"/>
        <end position="111"/>
    </location>
</feature>
<dbReference type="InterPro" id="IPR023389">
    <property type="entry name" value="DOPA-like_sf"/>
</dbReference>
<gene>
    <name evidence="2" type="ORF">AA14337_1648</name>
</gene>
<dbReference type="PANTHER" id="PTHR36423:SF2">
    <property type="entry name" value="AFR070WP"/>
    <property type="match status" value="1"/>
</dbReference>
<dbReference type="Pfam" id="PF08883">
    <property type="entry name" value="DOPA_dioxygen"/>
    <property type="match status" value="1"/>
</dbReference>
<organism evidence="2 3">
    <name type="scientific">Acetobacter malorum DSM 14337</name>
    <dbReference type="NCBI Taxonomy" id="1307910"/>
    <lineage>
        <taxon>Bacteria</taxon>
        <taxon>Pseudomonadati</taxon>
        <taxon>Pseudomonadota</taxon>
        <taxon>Alphaproteobacteria</taxon>
        <taxon>Acetobacterales</taxon>
        <taxon>Acetobacteraceae</taxon>
        <taxon>Acetobacter</taxon>
    </lineage>
</organism>
<evidence type="ECO:0008006" key="4">
    <source>
        <dbReference type="Google" id="ProtNLM"/>
    </source>
</evidence>
<dbReference type="InterPro" id="IPR006311">
    <property type="entry name" value="TAT_signal"/>
</dbReference>
<reference evidence="2" key="1">
    <citation type="submission" date="2013-04" db="EMBL/GenBank/DDBJ databases">
        <title>The genome sequencing project of 58 acetic acid bacteria.</title>
        <authorList>
            <person name="Okamoto-Kainuma A."/>
            <person name="Ishikawa M."/>
            <person name="Umino S."/>
            <person name="Koizumi Y."/>
            <person name="Shiwa Y."/>
            <person name="Yoshikawa H."/>
            <person name="Matsutani M."/>
            <person name="Matsushita K."/>
        </authorList>
    </citation>
    <scope>NUCLEOTIDE SEQUENCE</scope>
    <source>
        <strain evidence="2">DSM 14337</strain>
    </source>
</reference>
<sequence length="246" mass="27366">MSKQDQTQTENVSPTAIDDIDREWANLLSPGRRQLLGRGGLLAGGGLLASALGAGKALAQAVHGDGAAPPAGPFEVPHLPGHSPWGEHPELEATTRPSGFRPNEDPLPAKPRPYTDIKSYHAHIYFNEDNYEKAALLRKWSAERFRVEMGHWNTKPIGPHVTPSFYFGFSNEQLPVILPWLQLNNLDLTILIHPNTDDPRSDHLYYALWVNRAQPVNAFDMKKPGRGQPAVEQIYPNTHPNIKIET</sequence>
<dbReference type="SUPFAM" id="SSF143410">
    <property type="entry name" value="DOPA-like"/>
    <property type="match status" value="1"/>
</dbReference>
<dbReference type="PANTHER" id="PTHR36423">
    <property type="entry name" value="AFR070WP"/>
    <property type="match status" value="1"/>
</dbReference>
<evidence type="ECO:0000313" key="3">
    <source>
        <dbReference type="Proteomes" id="UP001065047"/>
    </source>
</evidence>
<dbReference type="InterPro" id="IPR014980">
    <property type="entry name" value="DOPA_dioxygen"/>
</dbReference>
<feature type="region of interest" description="Disordered" evidence="1">
    <location>
        <begin position="1"/>
        <end position="20"/>
    </location>
</feature>